<protein>
    <submittedName>
        <fullName evidence="3">Uncharacterized protein</fullName>
    </submittedName>
</protein>
<proteinExistence type="predicted"/>
<keyword evidence="1" id="KW-1133">Transmembrane helix</keyword>
<accession>A0A2W4TCK1</accession>
<comment type="caution">
    <text evidence="3">The sequence shown here is derived from an EMBL/GenBank/DDBJ whole genome shotgun (WGS) entry which is preliminary data.</text>
</comment>
<gene>
    <name evidence="3" type="ORF">DM484_06550</name>
</gene>
<evidence type="ECO:0000256" key="1">
    <source>
        <dbReference type="SAM" id="Phobius"/>
    </source>
</evidence>
<evidence type="ECO:0000313" key="3">
    <source>
        <dbReference type="EMBL" id="PZN82324.1"/>
    </source>
</evidence>
<organism evidence="3 4">
    <name type="scientific">Candidatus Methylumidiphilus alinenensis</name>
    <dbReference type="NCBI Taxonomy" id="2202197"/>
    <lineage>
        <taxon>Bacteria</taxon>
        <taxon>Pseudomonadati</taxon>
        <taxon>Pseudomonadota</taxon>
        <taxon>Gammaproteobacteria</taxon>
        <taxon>Methylococcales</taxon>
        <taxon>Candidatus Methylumidiphilus</taxon>
    </lineage>
</organism>
<name>A0A2W4TCK1_9GAMM</name>
<feature type="transmembrane region" description="Helical" evidence="1">
    <location>
        <begin position="375"/>
        <end position="396"/>
    </location>
</feature>
<keyword evidence="2" id="KW-0732">Signal</keyword>
<feature type="signal peptide" evidence="2">
    <location>
        <begin position="1"/>
        <end position="27"/>
    </location>
</feature>
<feature type="non-terminal residue" evidence="3">
    <location>
        <position position="1"/>
    </location>
</feature>
<feature type="chain" id="PRO_5015877020" evidence="2">
    <location>
        <begin position="28"/>
        <end position="583"/>
    </location>
</feature>
<reference evidence="3 4" key="1">
    <citation type="journal article" date="2018" name="Aquat. Microb. Ecol.">
        <title>Gammaproteobacterial methanotrophs dominate.</title>
        <authorList>
            <person name="Rissanen A.J."/>
            <person name="Saarenheimo J."/>
            <person name="Tiirola M."/>
            <person name="Peura S."/>
            <person name="Aalto S.L."/>
            <person name="Karvinen A."/>
            <person name="Nykanen H."/>
        </authorList>
    </citation>
    <scope>NUCLEOTIDE SEQUENCE [LARGE SCALE GENOMIC DNA]</scope>
    <source>
        <strain evidence="3">AMbin10</strain>
    </source>
</reference>
<keyword evidence="1" id="KW-0812">Transmembrane</keyword>
<keyword evidence="1" id="KW-0472">Membrane</keyword>
<evidence type="ECO:0000256" key="2">
    <source>
        <dbReference type="SAM" id="SignalP"/>
    </source>
</evidence>
<evidence type="ECO:0000313" key="4">
    <source>
        <dbReference type="Proteomes" id="UP000249396"/>
    </source>
</evidence>
<dbReference type="AlphaFoldDB" id="A0A2W4TCK1"/>
<sequence>VKGLSCRSLQIVLLLFVLLLASGSALADWVDFSKFGGIAEYSVLPGEIRLNLRLKKSSLPTDAGLSGQSTASPPMWLAMRLPVIQARNGKPYTGRLESLEHKTVEPVATPTGTSNGSEDYYEASLVYSMEKRLERFSIIPPEGATIGLVLLHRGIPVSDLMPWKKPLNLSLDWNDPWRSRFDDPEFVRRHAEPRSYLYLEPYEVRHEMLLRVKDFKPRLDLGLQDGHWVEEGEREALKKKIGDFLLAHNRLSVDGTDIQPQLDRVEFVRFDRSGIIAVGEHDRLESETALVGVMLAYLTDHPTRSLRLQWDMFGANKGERQVSLIKGKESFDGYMNPRQPFFDWSQEDSLDPAPPNEETSDLISLTQKTVTPKSAHIFFISWMLAALIFGLSLLLFKPRLVERGIVSTVLGLFVIVAVGLIFHPLPGSLAKKETYVPSALDEAQAKTLLQSLLHNAYRAFQLRDEEKAYDRLAKSLDGTLLDDIYLQQRKAILRQAKGLGGEGKVDRIEVLDSHVHGLGQQPGVVQVTSRWLAHGSVSHWGHAHERHNLYQARLILRNSNEGGWKIVGMEFLDGQRLEAGVSG</sequence>
<dbReference type="Proteomes" id="UP000249396">
    <property type="component" value="Unassembled WGS sequence"/>
</dbReference>
<feature type="transmembrane region" description="Helical" evidence="1">
    <location>
        <begin position="405"/>
        <end position="425"/>
    </location>
</feature>
<dbReference type="EMBL" id="QJPH01000226">
    <property type="protein sequence ID" value="PZN82324.1"/>
    <property type="molecule type" value="Genomic_DNA"/>
</dbReference>